<reference evidence="2 3" key="1">
    <citation type="journal article" date="2014" name="FEMS Microbiol. Lett.">
        <title>Genome sequencing analysis reveals virulence-related gene content of Ochrobactrum intermedium strain 229E, a urease-positive strain isolated from the human gastric niche.</title>
        <authorList>
            <person name="Kulkarni G.J."/>
            <person name="Shetty S."/>
            <person name="Dharne M.S."/>
            <person name="Shouche Y.S."/>
        </authorList>
    </citation>
    <scope>NUCLEOTIDE SEQUENCE [LARGE SCALE GENOMIC DNA]</scope>
    <source>
        <strain evidence="2 3">229E</strain>
    </source>
</reference>
<comment type="caution">
    <text evidence="2">The sequence shown here is derived from an EMBL/GenBank/DDBJ whole genome shotgun (WGS) entry which is preliminary data.</text>
</comment>
<dbReference type="PATRIC" id="fig|1337887.3.peg.1815"/>
<dbReference type="Proteomes" id="UP000016842">
    <property type="component" value="Unassembled WGS sequence"/>
</dbReference>
<organism evidence="2 3">
    <name type="scientific">Brucella intermedia 229E</name>
    <dbReference type="NCBI Taxonomy" id="1337887"/>
    <lineage>
        <taxon>Bacteria</taxon>
        <taxon>Pseudomonadati</taxon>
        <taxon>Pseudomonadota</taxon>
        <taxon>Alphaproteobacteria</taxon>
        <taxon>Hyphomicrobiales</taxon>
        <taxon>Brucellaceae</taxon>
        <taxon>Brucella/Ochrobactrum group</taxon>
        <taxon>Brucella</taxon>
    </lineage>
</organism>
<accession>U4VDM7</accession>
<dbReference type="InterPro" id="IPR009057">
    <property type="entry name" value="Homeodomain-like_sf"/>
</dbReference>
<evidence type="ECO:0000259" key="1">
    <source>
        <dbReference type="PROSITE" id="PS51071"/>
    </source>
</evidence>
<dbReference type="GO" id="GO:0003700">
    <property type="term" value="F:DNA-binding transcription factor activity"/>
    <property type="evidence" value="ECO:0007669"/>
    <property type="project" value="InterPro"/>
</dbReference>
<dbReference type="SUPFAM" id="SSF46689">
    <property type="entry name" value="Homeodomain-like"/>
    <property type="match status" value="1"/>
</dbReference>
<dbReference type="Gene3D" id="1.10.10.10">
    <property type="entry name" value="Winged helix-like DNA-binding domain superfamily/Winged helix DNA-binding domain"/>
    <property type="match status" value="1"/>
</dbReference>
<evidence type="ECO:0000313" key="2">
    <source>
        <dbReference type="EMBL" id="ERM02389.1"/>
    </source>
</evidence>
<evidence type="ECO:0000313" key="3">
    <source>
        <dbReference type="Proteomes" id="UP000016842"/>
    </source>
</evidence>
<name>U4VDM7_9HYPH</name>
<dbReference type="InterPro" id="IPR036388">
    <property type="entry name" value="WH-like_DNA-bd_sf"/>
</dbReference>
<sequence length="67" mass="7499">MASRLVLRIQERYAKLTAGEQKIAQLVLEREDDILIHSATEIAEMAGVSKATTARFFQHLAMPISTK</sequence>
<feature type="domain" description="HTH rpiR-type" evidence="1">
    <location>
        <begin position="3"/>
        <end position="67"/>
    </location>
</feature>
<proteinExistence type="predicted"/>
<dbReference type="PROSITE" id="PS51071">
    <property type="entry name" value="HTH_RPIR"/>
    <property type="match status" value="1"/>
</dbReference>
<protein>
    <recommendedName>
        <fullName evidence="1">HTH rpiR-type domain-containing protein</fullName>
    </recommendedName>
</protein>
<gene>
    <name evidence="2" type="ORF">Q644_17045</name>
</gene>
<dbReference type="InterPro" id="IPR000281">
    <property type="entry name" value="HTH_RpiR"/>
</dbReference>
<dbReference type="AlphaFoldDB" id="U4VDM7"/>
<dbReference type="EMBL" id="ASXJ01000090">
    <property type="protein sequence ID" value="ERM02389.1"/>
    <property type="molecule type" value="Genomic_DNA"/>
</dbReference>
<dbReference type="Pfam" id="PF01418">
    <property type="entry name" value="HTH_6"/>
    <property type="match status" value="1"/>
</dbReference>